<comment type="caution">
    <text evidence="1">The sequence shown here is derived from an EMBL/GenBank/DDBJ whole genome shotgun (WGS) entry which is preliminary data.</text>
</comment>
<organism evidence="1 2">
    <name type="scientific">Hypoxylon rubiginosum</name>
    <dbReference type="NCBI Taxonomy" id="110542"/>
    <lineage>
        <taxon>Eukaryota</taxon>
        <taxon>Fungi</taxon>
        <taxon>Dikarya</taxon>
        <taxon>Ascomycota</taxon>
        <taxon>Pezizomycotina</taxon>
        <taxon>Sordariomycetes</taxon>
        <taxon>Xylariomycetidae</taxon>
        <taxon>Xylariales</taxon>
        <taxon>Hypoxylaceae</taxon>
        <taxon>Hypoxylon</taxon>
    </lineage>
</organism>
<protein>
    <submittedName>
        <fullName evidence="1">Uncharacterized protein</fullName>
    </submittedName>
</protein>
<evidence type="ECO:0000313" key="2">
    <source>
        <dbReference type="Proteomes" id="UP001497700"/>
    </source>
</evidence>
<sequence length="112" mass="12035">MVQVAHIAILFTTVLSGLASAKSCKTGGIYCGTYLLQRGDYITKIVTNLRANNMPTDDTSIKQSLWSCIEHGDIKYLEMCHAGCIGGDKNDDYCAEAAAAGEKRGEAVAWEA</sequence>
<proteinExistence type="predicted"/>
<dbReference type="EMBL" id="MU393638">
    <property type="protein sequence ID" value="KAI4859380.1"/>
    <property type="molecule type" value="Genomic_DNA"/>
</dbReference>
<gene>
    <name evidence="1" type="ORF">F4820DRAFT_168407</name>
</gene>
<name>A0ACB9YK28_9PEZI</name>
<dbReference type="Proteomes" id="UP001497700">
    <property type="component" value="Unassembled WGS sequence"/>
</dbReference>
<evidence type="ECO:0000313" key="1">
    <source>
        <dbReference type="EMBL" id="KAI4859380.1"/>
    </source>
</evidence>
<keyword evidence="2" id="KW-1185">Reference proteome</keyword>
<reference evidence="1 2" key="1">
    <citation type="journal article" date="2022" name="New Phytol.">
        <title>Ecological generalism drives hyperdiversity of secondary metabolite gene clusters in xylarialean endophytes.</title>
        <authorList>
            <person name="Franco M.E.E."/>
            <person name="Wisecaver J.H."/>
            <person name="Arnold A.E."/>
            <person name="Ju Y.M."/>
            <person name="Slot J.C."/>
            <person name="Ahrendt S."/>
            <person name="Moore L.P."/>
            <person name="Eastman K.E."/>
            <person name="Scott K."/>
            <person name="Konkel Z."/>
            <person name="Mondo S.J."/>
            <person name="Kuo A."/>
            <person name="Hayes R.D."/>
            <person name="Haridas S."/>
            <person name="Andreopoulos B."/>
            <person name="Riley R."/>
            <person name="LaButti K."/>
            <person name="Pangilinan J."/>
            <person name="Lipzen A."/>
            <person name="Amirebrahimi M."/>
            <person name="Yan J."/>
            <person name="Adam C."/>
            <person name="Keymanesh K."/>
            <person name="Ng V."/>
            <person name="Louie K."/>
            <person name="Northen T."/>
            <person name="Drula E."/>
            <person name="Henrissat B."/>
            <person name="Hsieh H.M."/>
            <person name="Youens-Clark K."/>
            <person name="Lutzoni F."/>
            <person name="Miadlikowska J."/>
            <person name="Eastwood D.C."/>
            <person name="Hamelin R.C."/>
            <person name="Grigoriev I.V."/>
            <person name="U'Ren J.M."/>
        </authorList>
    </citation>
    <scope>NUCLEOTIDE SEQUENCE [LARGE SCALE GENOMIC DNA]</scope>
    <source>
        <strain evidence="1 2">CBS 119005</strain>
    </source>
</reference>
<accession>A0ACB9YK28</accession>